<evidence type="ECO:0000313" key="6">
    <source>
        <dbReference type="EMBL" id="GAA4396336.1"/>
    </source>
</evidence>
<dbReference type="InterPro" id="IPR050109">
    <property type="entry name" value="HTH-type_TetR-like_transc_reg"/>
</dbReference>
<dbReference type="InterPro" id="IPR036271">
    <property type="entry name" value="Tet_transcr_reg_TetR-rel_C_sf"/>
</dbReference>
<gene>
    <name evidence="6" type="ORF">GCM10023147_30540</name>
</gene>
<dbReference type="Gene3D" id="1.10.357.10">
    <property type="entry name" value="Tetracycline Repressor, domain 2"/>
    <property type="match status" value="1"/>
</dbReference>
<keyword evidence="2 4" id="KW-0238">DNA-binding</keyword>
<evidence type="ECO:0000256" key="4">
    <source>
        <dbReference type="PROSITE-ProRule" id="PRU00335"/>
    </source>
</evidence>
<evidence type="ECO:0000313" key="7">
    <source>
        <dbReference type="Proteomes" id="UP001500635"/>
    </source>
</evidence>
<protein>
    <submittedName>
        <fullName evidence="6">TetR/AcrR family transcriptional regulator</fullName>
    </submittedName>
</protein>
<name>A0ABP8JUJ1_9ACTN</name>
<dbReference type="PANTHER" id="PTHR30055:SF148">
    <property type="entry name" value="TETR-FAMILY TRANSCRIPTIONAL REGULATOR"/>
    <property type="match status" value="1"/>
</dbReference>
<dbReference type="Pfam" id="PF16859">
    <property type="entry name" value="TetR_C_11"/>
    <property type="match status" value="1"/>
</dbReference>
<reference evidence="7" key="1">
    <citation type="journal article" date="2019" name="Int. J. Syst. Evol. Microbiol.">
        <title>The Global Catalogue of Microorganisms (GCM) 10K type strain sequencing project: providing services to taxonomists for standard genome sequencing and annotation.</title>
        <authorList>
            <consortium name="The Broad Institute Genomics Platform"/>
            <consortium name="The Broad Institute Genome Sequencing Center for Infectious Disease"/>
            <person name="Wu L."/>
            <person name="Ma J."/>
        </authorList>
    </citation>
    <scope>NUCLEOTIDE SEQUENCE [LARGE SCALE GENOMIC DNA]</scope>
    <source>
        <strain evidence="7">JCM 17688</strain>
    </source>
</reference>
<keyword evidence="3" id="KW-0804">Transcription</keyword>
<dbReference type="EMBL" id="BAABFR010000048">
    <property type="protein sequence ID" value="GAA4396336.1"/>
    <property type="molecule type" value="Genomic_DNA"/>
</dbReference>
<dbReference type="Proteomes" id="UP001500635">
    <property type="component" value="Unassembled WGS sequence"/>
</dbReference>
<sequence>MTDSTDDDAASGRRRGLALEQAIYDAVWELLAESGYDQLSMAAVAKRAHTGKPVLYRRWANRAELALAALRNKVPPPEFPQGDQGDLRSDLIALLRPLADWLVATPPEIVRSLRTAILSDPELIGATQSRMPQVDLGPAMAEVMTRAVARGEVSGRPLPPRVVQLPAQLMRIESQRAMPVPDHVVVEIVDQIIVPILTAP</sequence>
<evidence type="ECO:0000256" key="1">
    <source>
        <dbReference type="ARBA" id="ARBA00023015"/>
    </source>
</evidence>
<dbReference type="PANTHER" id="PTHR30055">
    <property type="entry name" value="HTH-TYPE TRANSCRIPTIONAL REGULATOR RUTR"/>
    <property type="match status" value="1"/>
</dbReference>
<dbReference type="Gene3D" id="1.10.10.60">
    <property type="entry name" value="Homeodomain-like"/>
    <property type="match status" value="1"/>
</dbReference>
<dbReference type="Pfam" id="PF00440">
    <property type="entry name" value="TetR_N"/>
    <property type="match status" value="1"/>
</dbReference>
<feature type="domain" description="HTH tetR-type" evidence="5">
    <location>
        <begin position="17"/>
        <end position="77"/>
    </location>
</feature>
<evidence type="ECO:0000259" key="5">
    <source>
        <dbReference type="PROSITE" id="PS50977"/>
    </source>
</evidence>
<dbReference type="SUPFAM" id="SSF48498">
    <property type="entry name" value="Tetracyclin repressor-like, C-terminal domain"/>
    <property type="match status" value="1"/>
</dbReference>
<dbReference type="InterPro" id="IPR001647">
    <property type="entry name" value="HTH_TetR"/>
</dbReference>
<proteinExistence type="predicted"/>
<evidence type="ECO:0000256" key="3">
    <source>
        <dbReference type="ARBA" id="ARBA00023163"/>
    </source>
</evidence>
<keyword evidence="7" id="KW-1185">Reference proteome</keyword>
<dbReference type="PROSITE" id="PS50977">
    <property type="entry name" value="HTH_TETR_2"/>
    <property type="match status" value="1"/>
</dbReference>
<organism evidence="6 7">
    <name type="scientific">Tsukamurella soli</name>
    <dbReference type="NCBI Taxonomy" id="644556"/>
    <lineage>
        <taxon>Bacteria</taxon>
        <taxon>Bacillati</taxon>
        <taxon>Actinomycetota</taxon>
        <taxon>Actinomycetes</taxon>
        <taxon>Mycobacteriales</taxon>
        <taxon>Tsukamurellaceae</taxon>
        <taxon>Tsukamurella</taxon>
    </lineage>
</organism>
<comment type="caution">
    <text evidence="6">The sequence shown here is derived from an EMBL/GenBank/DDBJ whole genome shotgun (WGS) entry which is preliminary data.</text>
</comment>
<dbReference type="InterPro" id="IPR011075">
    <property type="entry name" value="TetR_C"/>
</dbReference>
<dbReference type="RefSeq" id="WP_344997461.1">
    <property type="nucleotide sequence ID" value="NZ_BAABFR010000048.1"/>
</dbReference>
<keyword evidence="1" id="KW-0805">Transcription regulation</keyword>
<dbReference type="SUPFAM" id="SSF46689">
    <property type="entry name" value="Homeodomain-like"/>
    <property type="match status" value="1"/>
</dbReference>
<dbReference type="InterPro" id="IPR009057">
    <property type="entry name" value="Homeodomain-like_sf"/>
</dbReference>
<accession>A0ABP8JUJ1</accession>
<evidence type="ECO:0000256" key="2">
    <source>
        <dbReference type="ARBA" id="ARBA00023125"/>
    </source>
</evidence>
<feature type="DNA-binding region" description="H-T-H motif" evidence="4">
    <location>
        <begin position="40"/>
        <end position="59"/>
    </location>
</feature>